<feature type="region of interest" description="Disordered" evidence="11">
    <location>
        <begin position="1992"/>
        <end position="2027"/>
    </location>
</feature>
<gene>
    <name evidence="13" type="ORF">NP493_368g02093</name>
</gene>
<protein>
    <recommendedName>
        <fullName evidence="9">Spectrin beta chain</fullName>
    </recommendedName>
</protein>
<dbReference type="FunFam" id="1.20.58.60:FF:000018">
    <property type="entry name" value="Spectrin beta chain"/>
    <property type="match status" value="1"/>
</dbReference>
<dbReference type="InterPro" id="IPR001849">
    <property type="entry name" value="PH_domain"/>
</dbReference>
<dbReference type="PROSITE" id="PS50003">
    <property type="entry name" value="PH_DOMAIN"/>
    <property type="match status" value="1"/>
</dbReference>
<evidence type="ECO:0000256" key="3">
    <source>
        <dbReference type="ARBA" id="ARBA00022467"/>
    </source>
</evidence>
<dbReference type="Gene3D" id="1.20.58.60">
    <property type="match status" value="12"/>
</dbReference>
<dbReference type="FunFam" id="1.20.58.60:FF:000049">
    <property type="entry name" value="Spectrin beta chain"/>
    <property type="match status" value="1"/>
</dbReference>
<reference evidence="13" key="1">
    <citation type="journal article" date="2023" name="Mol. Biol. Evol.">
        <title>Third-Generation Sequencing Reveals the Adaptive Role of the Epigenome in Three Deep-Sea Polychaetes.</title>
        <authorList>
            <person name="Perez M."/>
            <person name="Aroh O."/>
            <person name="Sun Y."/>
            <person name="Lan Y."/>
            <person name="Juniper S.K."/>
            <person name="Young C.R."/>
            <person name="Angers B."/>
            <person name="Qian P.Y."/>
        </authorList>
    </citation>
    <scope>NUCLEOTIDE SEQUENCE</scope>
    <source>
        <strain evidence="13">R07B-5</strain>
    </source>
</reference>
<dbReference type="FunFam" id="1.20.58.60:FF:000011">
    <property type="entry name" value="Spectrin beta chain"/>
    <property type="match status" value="1"/>
</dbReference>
<dbReference type="FunFam" id="1.20.58.60:FF:000106">
    <property type="entry name" value="Spectrin beta chain"/>
    <property type="match status" value="1"/>
</dbReference>
<dbReference type="Proteomes" id="UP001209878">
    <property type="component" value="Unassembled WGS sequence"/>
</dbReference>
<keyword evidence="3 9" id="KW-0117">Actin capping</keyword>
<evidence type="ECO:0000256" key="11">
    <source>
        <dbReference type="SAM" id="MobiDB-lite"/>
    </source>
</evidence>
<dbReference type="GO" id="GO:0003779">
    <property type="term" value="F:actin binding"/>
    <property type="evidence" value="ECO:0007669"/>
    <property type="project" value="UniProtKB-KW"/>
</dbReference>
<evidence type="ECO:0000256" key="7">
    <source>
        <dbReference type="ARBA" id="ARBA00023203"/>
    </source>
</evidence>
<dbReference type="SMART" id="SM00150">
    <property type="entry name" value="SPEC"/>
    <property type="match status" value="16"/>
</dbReference>
<keyword evidence="14" id="KW-1185">Reference proteome</keyword>
<keyword evidence="5" id="KW-0597">Phosphoprotein</keyword>
<evidence type="ECO:0000313" key="14">
    <source>
        <dbReference type="Proteomes" id="UP001209878"/>
    </source>
</evidence>
<evidence type="ECO:0000256" key="10">
    <source>
        <dbReference type="SAM" id="Coils"/>
    </source>
</evidence>
<dbReference type="EMBL" id="JAODUO010000368">
    <property type="protein sequence ID" value="KAK2182078.1"/>
    <property type="molecule type" value="Genomic_DNA"/>
</dbReference>
<evidence type="ECO:0000313" key="13">
    <source>
        <dbReference type="EMBL" id="KAK2182078.1"/>
    </source>
</evidence>
<dbReference type="InterPro" id="IPR001605">
    <property type="entry name" value="PH_dom-spectrin-type"/>
</dbReference>
<dbReference type="SUPFAM" id="SSF50729">
    <property type="entry name" value="PH domain-like"/>
    <property type="match status" value="1"/>
</dbReference>
<keyword evidence="4 9" id="KW-0963">Cytoplasm</keyword>
<dbReference type="CDD" id="cd10571">
    <property type="entry name" value="PH_beta_spectrin"/>
    <property type="match status" value="1"/>
</dbReference>
<dbReference type="PRINTS" id="PR00683">
    <property type="entry name" value="SPECTRINPH"/>
</dbReference>
<feature type="coiled-coil region" evidence="10">
    <location>
        <begin position="923"/>
        <end position="950"/>
    </location>
</feature>
<feature type="coiled-coil region" evidence="10">
    <location>
        <begin position="598"/>
        <end position="639"/>
    </location>
</feature>
<evidence type="ECO:0000256" key="9">
    <source>
        <dbReference type="PIRNR" id="PIRNR002297"/>
    </source>
</evidence>
<evidence type="ECO:0000256" key="6">
    <source>
        <dbReference type="ARBA" id="ARBA00022737"/>
    </source>
</evidence>
<dbReference type="FunFam" id="1.20.58.60:FF:000020">
    <property type="entry name" value="Spectrin alpha chain, non-erythrocytic 1"/>
    <property type="match status" value="2"/>
</dbReference>
<dbReference type="CDD" id="cd00176">
    <property type="entry name" value="SPEC"/>
    <property type="match status" value="9"/>
</dbReference>
<evidence type="ECO:0000259" key="12">
    <source>
        <dbReference type="PROSITE" id="PS50003"/>
    </source>
</evidence>
<dbReference type="Pfam" id="PF15410">
    <property type="entry name" value="PH_9"/>
    <property type="match status" value="1"/>
</dbReference>
<keyword evidence="7 9" id="KW-0009">Actin-binding</keyword>
<feature type="domain" description="PH" evidence="12">
    <location>
        <begin position="1879"/>
        <end position="1993"/>
    </location>
</feature>
<dbReference type="InterPro" id="IPR018159">
    <property type="entry name" value="Spectrin/alpha-actinin"/>
</dbReference>
<proteinExistence type="inferred from homology"/>
<evidence type="ECO:0000256" key="4">
    <source>
        <dbReference type="ARBA" id="ARBA00022490"/>
    </source>
</evidence>
<comment type="caution">
    <text evidence="13">The sequence shown here is derived from an EMBL/GenBank/DDBJ whole genome shotgun (WGS) entry which is preliminary data.</text>
</comment>
<dbReference type="InterPro" id="IPR002017">
    <property type="entry name" value="Spectrin_repeat"/>
</dbReference>
<feature type="region of interest" description="Disordered" evidence="11">
    <location>
        <begin position="1771"/>
        <end position="1900"/>
    </location>
</feature>
<feature type="coiled-coil region" evidence="10">
    <location>
        <begin position="1029"/>
        <end position="1056"/>
    </location>
</feature>
<dbReference type="FunFam" id="1.20.58.60:FF:000019">
    <property type="entry name" value="Spectrin beta chain"/>
    <property type="match status" value="1"/>
</dbReference>
<dbReference type="FunFam" id="1.20.58.60:FF:000028">
    <property type="entry name" value="Spectrin beta chain"/>
    <property type="match status" value="1"/>
</dbReference>
<evidence type="ECO:0000256" key="8">
    <source>
        <dbReference type="ARBA" id="ARBA00023212"/>
    </source>
</evidence>
<evidence type="ECO:0000256" key="1">
    <source>
        <dbReference type="ARBA" id="ARBA00004245"/>
    </source>
</evidence>
<keyword evidence="10" id="KW-0175">Coiled coil</keyword>
<keyword evidence="8 9" id="KW-0206">Cytoskeleton</keyword>
<sequence length="2027" mass="235706">MLVNLMMTLVDDEVLCVFRQEKLEQLALRFDRKAGMRETWLSENQRLVSQDNFGYDLAAVEASTKKHEAIEADISSYEERVQAVVSVAFELEQENYRDIERINSRKDNVLRLWQYLLELLKARCIRLEVSLHLQKVFQEMLYILDWMDEIKVRLQSEDYGKHLMGVEDLLQKHSLLESDIKVVGERVKTINGQAEKFVVADFPEAGDYKPCDPQVVKDRMTNLDAAYEELLQLAAERRKNLGESRKLWQFYWEMADEEQWMKEKEQLMSSPDLGHDLTTVHLLLSKHKSNEDEMAARHQHMLAVNEVGKELIASGNFGSDKIQQRIDEVKQQWTNLVELADYRKKRLNEAVDYHQFFTDADDVDTWMYDTWRMVSSEDVGHDETSVQALLKKHKDVTDGLHNYHTVITALHEQAENLGESDRENPEVLSRLGTIDRRYQELLELAKMRKQRLLDALALYKLFNEADSVDQWIDEKEKLLKTMVPSDDVEEVEILKARFSTFDQEMNANESKVGVVNELARQLLNNTHPNSDEVVAREKKLNQRWMELRELVDEKRRALNLSYNVNTWHSETRETMTWIREKAKLIESTDELDNDLAGVITLQRRLSGLQRDLAAIQAKLDSLNQEAEQLSEEKPEEAEAIRTKTTQITELWMELKQMLKVRDERLGEASDLQKFLQNLDHFQQWLTRTQTTIASEDIPSDLAEAERMLNQHEQIKSEIDGYADEYASMKSYGEQVVEGQDDVQYMFLRERLKALDDGWEDVQKMWENKQQQLSQSLNLQMFMRDVKQAEVLLSQQDNVLSKEEVPTTLESAENLIKKHEAFITTIDTNDEKINAVLQFGNRLVDENHYASERIKFKIDSIEERRSSNRRRAYEQLERLKDAMQVQKFLQNCDELNDWLSEKMIAAQDETYRDAKNIHSKYRRYQAFESEIASNKDRLNKLQQEGEELMREKPDTTPIVEPKLAELNQQWQELEDTTQQKGQKLFDANRHILYEQSCDDIDGWISEIESQIVTEDVGHDLTTVNLLVQKQNILESQMKIKQQQVGELESQASHLKQLDPDQEQTIVAKKQHVEERFAKVLEPLNIRRSQLEKAKMVHQFLRDLEDEKLWVAEKMPQATSTDYGNSLLSVQMLQKKNQSLHNEINNHRPYLDNVLETGEGLIDSQHPLADDFQRNMDELKQMWEELDKAVEYRREQLVLSEIAQQYFFDAAEAEAWMSEQELYMMSEDRAKDEMGATNMLKKHGGLEKTVDDYAETIRQLGERSRNLVDEGHPNSDAILVKQSQVDKLYASLKDMMGERRGKLDEVLKLYMLNREIEDIEQWIAEREVVAGSHELGQDYEHVTMLRDRFKEFARDTENIGQERVAAVNEICDQLIAAEHTDAATIAEWKDMINEMWADLLELIDTRTQMLAASWELHKFFNDCKETLDRIHEKEFSIPDELGKDAQSVAALQRRHANFEHDLLTLGAQVQQVQEESAKLIVAYSGDKAIEIQDREAEVVNAWRNLQIHVDTRKNSLSDAGDLYRFFNMVRDLLLWMKDMDVQMSTQEKPRDVSGVELLMNYHQSVKAEIDSRDEKFSITVNLGRDLLARKHYRSQEVRERLIQLGTQRGNMMELWEQRWEHLQLILEVYQFARDAAVAEAWLAAHEPYLQNQEYGETLDAVEALIKKHDVFEKSAATQEERFAALERLTTFELLFRGDTVTSELSVQQQLSFLEMKFRQLYMAYENYESLMTEPPALFELRERQKRQEAEFRAQHPDMSSQETSTLAQKYIDEFLPPPEPEPEPEPEPVQPEPVPIIEEPAASGEPAAEAEKRQAEALAQEPEARASQPEAAGTVQMRQPESGSKPPAKKKRRSKSPFKRREKSEPEPLDTSAHGEGAEGSDHFQGVLNRKHEWESTTKKASNRSWEKLYCVLLDQQRSLVFYKDQKHARADPSGQQHHRPALELPGASATVATDYVKRPHVYRLKLASGGDYLFQCKDDEEMNSWISKLNGAVGAEASPSRAQTLPASSDGKKDEPKRRSFFTLGKKK</sequence>
<comment type="subcellular location">
    <subcellularLocation>
        <location evidence="1">Cytoplasm</location>
        <location evidence="1">Cytoskeleton</location>
    </subcellularLocation>
</comment>
<dbReference type="Gene3D" id="2.30.29.30">
    <property type="entry name" value="Pleckstrin-homology domain (PH domain)/Phosphotyrosine-binding domain (PTB)"/>
    <property type="match status" value="1"/>
</dbReference>
<feature type="compositionally biased region" description="Low complexity" evidence="11">
    <location>
        <begin position="1793"/>
        <end position="1805"/>
    </location>
</feature>
<dbReference type="FunFam" id="1.20.58.60:FF:000059">
    <property type="entry name" value="Spectrin beta chain"/>
    <property type="match status" value="1"/>
</dbReference>
<dbReference type="Pfam" id="PF00435">
    <property type="entry name" value="Spectrin"/>
    <property type="match status" value="16"/>
</dbReference>
<dbReference type="PIRSF" id="PIRSF002297">
    <property type="entry name" value="Spectrin_beta_subunit"/>
    <property type="match status" value="1"/>
</dbReference>
<name>A0AAD9NV99_RIDPI</name>
<dbReference type="FunFam" id="1.20.58.60:FF:000033">
    <property type="entry name" value="Spectrin beta chain"/>
    <property type="match status" value="1"/>
</dbReference>
<dbReference type="GO" id="GO:0051693">
    <property type="term" value="P:actin filament capping"/>
    <property type="evidence" value="ECO:0007669"/>
    <property type="project" value="UniProtKB-UniRule"/>
</dbReference>
<feature type="compositionally biased region" description="Basic residues" evidence="11">
    <location>
        <begin position="1845"/>
        <end position="1859"/>
    </location>
</feature>
<evidence type="ECO:0000256" key="5">
    <source>
        <dbReference type="ARBA" id="ARBA00022553"/>
    </source>
</evidence>
<evidence type="ECO:0000256" key="2">
    <source>
        <dbReference type="ARBA" id="ARBA00006826"/>
    </source>
</evidence>
<keyword evidence="6" id="KW-0677">Repeat</keyword>
<dbReference type="FunFam" id="2.30.29.30:FF:000024">
    <property type="entry name" value="Spectrin beta chain"/>
    <property type="match status" value="1"/>
</dbReference>
<dbReference type="InterPro" id="IPR011993">
    <property type="entry name" value="PH-like_dom_sf"/>
</dbReference>
<dbReference type="InterPro" id="IPR041681">
    <property type="entry name" value="PH_9"/>
</dbReference>
<comment type="similarity">
    <text evidence="2 9">Belongs to the spectrin family.</text>
</comment>
<dbReference type="SUPFAM" id="SSF46966">
    <property type="entry name" value="Spectrin repeat"/>
    <property type="match status" value="11"/>
</dbReference>
<accession>A0AAD9NV99</accession>
<dbReference type="InterPro" id="IPR016343">
    <property type="entry name" value="Spectrin_bsu"/>
</dbReference>
<dbReference type="GO" id="GO:0016020">
    <property type="term" value="C:membrane"/>
    <property type="evidence" value="ECO:0007669"/>
    <property type="project" value="UniProtKB-ARBA"/>
</dbReference>
<dbReference type="GO" id="GO:0005200">
    <property type="term" value="F:structural constituent of cytoskeleton"/>
    <property type="evidence" value="ECO:0007669"/>
    <property type="project" value="UniProtKB-UniRule"/>
</dbReference>
<dbReference type="GO" id="GO:0005543">
    <property type="term" value="F:phospholipid binding"/>
    <property type="evidence" value="ECO:0007669"/>
    <property type="project" value="InterPro"/>
</dbReference>
<dbReference type="GO" id="GO:0008091">
    <property type="term" value="C:spectrin"/>
    <property type="evidence" value="ECO:0007669"/>
    <property type="project" value="InterPro"/>
</dbReference>
<dbReference type="SMART" id="SM00233">
    <property type="entry name" value="PH"/>
    <property type="match status" value="1"/>
</dbReference>
<organism evidence="13 14">
    <name type="scientific">Ridgeia piscesae</name>
    <name type="common">Tubeworm</name>
    <dbReference type="NCBI Taxonomy" id="27915"/>
    <lineage>
        <taxon>Eukaryota</taxon>
        <taxon>Metazoa</taxon>
        <taxon>Spiralia</taxon>
        <taxon>Lophotrochozoa</taxon>
        <taxon>Annelida</taxon>
        <taxon>Polychaeta</taxon>
        <taxon>Sedentaria</taxon>
        <taxon>Canalipalpata</taxon>
        <taxon>Sabellida</taxon>
        <taxon>Siboglinidae</taxon>
        <taxon>Ridgeia</taxon>
    </lineage>
</organism>
<dbReference type="PANTHER" id="PTHR11915">
    <property type="entry name" value="SPECTRIN/FILAMIN RELATED CYTOSKELETAL PROTEIN"/>
    <property type="match status" value="1"/>
</dbReference>